<sequence>MIQQIKSNYPKVVAGQNLIRLSNGSFYIGTSRKGHNFPDSEQFRFLQYCNGDRDLTQISTIIGTEISNLYKYLDIGLKQGYLQLISPPAKPAITKGAVGNFDGAVENHQDKNLTRREIEIDFISAQSLDGLQTLQNRSKKLILIFGSNKFAFALLAALASSGFNNAKVIGSFGRDSGQIRADDISGGVIQPSDVGSTLNQLSKRVLREHQLPQVGTRDIFEHTQPDLIIAMQPIPADYQQRWLSESTPHLVIGPIIDNQIDIGPLILPGKSGCLRCIDLSAASNAISPEIAMLKYLNQVESLPASVLSLIVGYTSIAAANFLDQASQSANLLRSSALRVNLSQICKQSHIFWQANPMCGCGADLGEYAGANP</sequence>
<feature type="transmembrane region" description="Helical" evidence="1">
    <location>
        <begin position="141"/>
        <end position="163"/>
    </location>
</feature>
<accession>A0A6J6N370</accession>
<organism evidence="2">
    <name type="scientific">freshwater metagenome</name>
    <dbReference type="NCBI Taxonomy" id="449393"/>
    <lineage>
        <taxon>unclassified sequences</taxon>
        <taxon>metagenomes</taxon>
        <taxon>ecological metagenomes</taxon>
    </lineage>
</organism>
<keyword evidence="1" id="KW-0472">Membrane</keyword>
<keyword evidence="1" id="KW-1133">Transmembrane helix</keyword>
<name>A0A6J6N370_9ZZZZ</name>
<keyword evidence="1" id="KW-0812">Transmembrane</keyword>
<evidence type="ECO:0000313" key="2">
    <source>
        <dbReference type="EMBL" id="CAB4680577.1"/>
    </source>
</evidence>
<dbReference type="Gene3D" id="3.40.50.720">
    <property type="entry name" value="NAD(P)-binding Rossmann-like Domain"/>
    <property type="match status" value="1"/>
</dbReference>
<protein>
    <submittedName>
        <fullName evidence="2">Unannotated protein</fullName>
    </submittedName>
</protein>
<dbReference type="AlphaFoldDB" id="A0A6J6N370"/>
<evidence type="ECO:0000256" key="1">
    <source>
        <dbReference type="SAM" id="Phobius"/>
    </source>
</evidence>
<reference evidence="2" key="1">
    <citation type="submission" date="2020-05" db="EMBL/GenBank/DDBJ databases">
        <authorList>
            <person name="Chiriac C."/>
            <person name="Salcher M."/>
            <person name="Ghai R."/>
            <person name="Kavagutti S V."/>
        </authorList>
    </citation>
    <scope>NUCLEOTIDE SEQUENCE</scope>
</reference>
<gene>
    <name evidence="2" type="ORF">UFOPK2362_00367</name>
</gene>
<dbReference type="EMBL" id="CAEZXI010000024">
    <property type="protein sequence ID" value="CAB4680577.1"/>
    <property type="molecule type" value="Genomic_DNA"/>
</dbReference>
<proteinExistence type="predicted"/>